<feature type="chain" id="PRO_5012209691" evidence="1">
    <location>
        <begin position="21"/>
        <end position="196"/>
    </location>
</feature>
<evidence type="ECO:0000313" key="2">
    <source>
        <dbReference type="EMBL" id="OLY85511.1"/>
    </source>
</evidence>
<keyword evidence="1" id="KW-0732">Signal</keyword>
<evidence type="ECO:0000313" key="3">
    <source>
        <dbReference type="Proteomes" id="UP000187455"/>
    </source>
</evidence>
<dbReference type="AlphaFoldDB" id="A0A1R0H8R3"/>
<evidence type="ECO:0000256" key="1">
    <source>
        <dbReference type="SAM" id="SignalP"/>
    </source>
</evidence>
<dbReference type="EMBL" id="LSSL01000089">
    <property type="protein sequence ID" value="OLY85511.1"/>
    <property type="molecule type" value="Genomic_DNA"/>
</dbReference>
<sequence length="196" mass="22055">MNVITVVCIILWVHIFVASGAGVEDSTVSFWDKGKEFNGNSDEFLHIYNQGFKDGYDKCKLDRKLTRQINKSRIALKDLEFMKNAIYDCPKSGQCSLDFVFGKLKSDIYVRIQCYGCPKLTANIRCMSKLADKINAGKNGIVSKYYGCQAFGSWDFAPQNEGPGAQILKANESKYGVMLSLPKLVRKTSKTHFYSL</sequence>
<feature type="signal peptide" evidence="1">
    <location>
        <begin position="1"/>
        <end position="20"/>
    </location>
</feature>
<accession>A0A1R0H8R3</accession>
<name>A0A1R0H8R3_9FUNG</name>
<dbReference type="STRING" id="133383.A0A1R0H8R3"/>
<dbReference type="Proteomes" id="UP000187455">
    <property type="component" value="Unassembled WGS sequence"/>
</dbReference>
<gene>
    <name evidence="2" type="ORF">AYI68_g297</name>
</gene>
<keyword evidence="3" id="KW-1185">Reference proteome</keyword>
<reference evidence="2 3" key="1">
    <citation type="journal article" date="2016" name="Mol. Biol. Evol.">
        <title>Genome-Wide Survey of Gut Fungi (Harpellales) Reveals the First Horizontally Transferred Ubiquitin Gene from a Mosquito Host.</title>
        <authorList>
            <person name="Wang Y."/>
            <person name="White M.M."/>
            <person name="Kvist S."/>
            <person name="Moncalvo J.M."/>
        </authorList>
    </citation>
    <scope>NUCLEOTIDE SEQUENCE [LARGE SCALE GENOMIC DNA]</scope>
    <source>
        <strain evidence="2 3">ALG-7-W6</strain>
    </source>
</reference>
<comment type="caution">
    <text evidence="2">The sequence shown here is derived from an EMBL/GenBank/DDBJ whole genome shotgun (WGS) entry which is preliminary data.</text>
</comment>
<organism evidence="2 3">
    <name type="scientific">Smittium mucronatum</name>
    <dbReference type="NCBI Taxonomy" id="133383"/>
    <lineage>
        <taxon>Eukaryota</taxon>
        <taxon>Fungi</taxon>
        <taxon>Fungi incertae sedis</taxon>
        <taxon>Zoopagomycota</taxon>
        <taxon>Kickxellomycotina</taxon>
        <taxon>Harpellomycetes</taxon>
        <taxon>Harpellales</taxon>
        <taxon>Legeriomycetaceae</taxon>
        <taxon>Smittium</taxon>
    </lineage>
</organism>
<proteinExistence type="predicted"/>
<protein>
    <submittedName>
        <fullName evidence="2">Uncharacterized protein</fullName>
    </submittedName>
</protein>